<proteinExistence type="predicted"/>
<feature type="compositionally biased region" description="Basic and acidic residues" evidence="2">
    <location>
        <begin position="1"/>
        <end position="15"/>
    </location>
</feature>
<dbReference type="KEGG" id="clec:106666679"/>
<evidence type="ECO:0000313" key="4">
    <source>
        <dbReference type="Proteomes" id="UP000494040"/>
    </source>
</evidence>
<dbReference type="RefSeq" id="XP_014249521.1">
    <property type="nucleotide sequence ID" value="XM_014394035.2"/>
</dbReference>
<evidence type="ECO:0000256" key="1">
    <source>
        <dbReference type="SAM" id="Coils"/>
    </source>
</evidence>
<dbReference type="GO" id="GO:0030992">
    <property type="term" value="C:intraciliary transport particle B"/>
    <property type="evidence" value="ECO:0007669"/>
    <property type="project" value="InterPro"/>
</dbReference>
<dbReference type="InterPro" id="IPR029602">
    <property type="entry name" value="IFT74"/>
</dbReference>
<dbReference type="GO" id="GO:0048487">
    <property type="term" value="F:beta-tubulin binding"/>
    <property type="evidence" value="ECO:0007669"/>
    <property type="project" value="InterPro"/>
</dbReference>
<organism evidence="3 4">
    <name type="scientific">Cimex lectularius</name>
    <name type="common">Bed bug</name>
    <name type="synonym">Acanthia lectularia</name>
    <dbReference type="NCBI Taxonomy" id="79782"/>
    <lineage>
        <taxon>Eukaryota</taxon>
        <taxon>Metazoa</taxon>
        <taxon>Ecdysozoa</taxon>
        <taxon>Arthropoda</taxon>
        <taxon>Hexapoda</taxon>
        <taxon>Insecta</taxon>
        <taxon>Pterygota</taxon>
        <taxon>Neoptera</taxon>
        <taxon>Paraneoptera</taxon>
        <taxon>Hemiptera</taxon>
        <taxon>Heteroptera</taxon>
        <taxon>Panheteroptera</taxon>
        <taxon>Cimicomorpha</taxon>
        <taxon>Cimicidae</taxon>
        <taxon>Cimex</taxon>
    </lineage>
</organism>
<dbReference type="GO" id="GO:0035735">
    <property type="term" value="P:intraciliary transport involved in cilium assembly"/>
    <property type="evidence" value="ECO:0007669"/>
    <property type="project" value="TreeGrafter"/>
</dbReference>
<dbReference type="AlphaFoldDB" id="A0A8I6RNE8"/>
<dbReference type="RefSeq" id="XP_024082035.1">
    <property type="nucleotide sequence ID" value="XM_024226267.1"/>
</dbReference>
<sequence length="607" mass="69400">MDIERPVTRWRRDGRPPSTRSSNEDLVERPKSRRGAFYSGSPTEKARSTVRPPSAVRAYPSYSSTPSGRPSGMMTAEKIPINIQRERLVSQQGLNVMRTATSRGQRTRLIQDKRYFQGALQLKIGQLSTELSNIQKDMEKSTRDQASIAVYDRKVKQMATELTDLQGALADHNMALDKINVGSDTHKILLEAREQAATNDADVVSLETLFADRMRRQEAIKDLEDQIEKEKFKAEQLESEMNSSQRDQFNSLKKQKNEILVKAEKLQSEINSLNKTKTNIADQVFISPAKSELVQLELKLWELENKKEHLVHEMKTSLSPEEQRRELLNKVKQDNAQTTTMRKAISDMKDQIREAELSLSQTTQNIDDGKSSTRYAKFIELKDKEKAIEDFLATVESLKLDESNKLKNLGNEIVPLLKKIAEKIAVVPTAADYKSLQINNTVSSEMLNTVKSIGTEHSNVTRYLNKVEVMVKNIGSELKSLNNKINTMKSDIEVYSNILELENEIDIKRISLTKEKAKLEIERPKTKTKKKETVEEFNEIQKKLVENEGHAQISYIEKKLATTEQSNYSIKDYLEDIKSEEDVEIYRSKALDIVQQLNKYNRGKLVS</sequence>
<dbReference type="RefSeq" id="XP_024082034.1">
    <property type="nucleotide sequence ID" value="XM_024226266.1"/>
</dbReference>
<name>A0A8I6RNE8_CIMLE</name>
<reference evidence="3" key="1">
    <citation type="submission" date="2022-01" db="UniProtKB">
        <authorList>
            <consortium name="EnsemblMetazoa"/>
        </authorList>
    </citation>
    <scope>IDENTIFICATION</scope>
</reference>
<protein>
    <submittedName>
        <fullName evidence="3">Uncharacterized protein</fullName>
    </submittedName>
</protein>
<feature type="coiled-coil region" evidence="1">
    <location>
        <begin position="206"/>
        <end position="313"/>
    </location>
</feature>
<dbReference type="Proteomes" id="UP000494040">
    <property type="component" value="Unassembled WGS sequence"/>
</dbReference>
<evidence type="ECO:0000256" key="2">
    <source>
        <dbReference type="SAM" id="MobiDB-lite"/>
    </source>
</evidence>
<dbReference type="EnsemblMetazoa" id="XM_024226267.1">
    <property type="protein sequence ID" value="XP_024082035.1"/>
    <property type="gene ID" value="LOC106666679"/>
</dbReference>
<dbReference type="OrthoDB" id="444379at2759"/>
<dbReference type="PANTHER" id="PTHR31432">
    <property type="entry name" value="INTRAFLAGELLAR TRANSPORT PROTEIN 74 HOMOLOG"/>
    <property type="match status" value="1"/>
</dbReference>
<feature type="region of interest" description="Disordered" evidence="2">
    <location>
        <begin position="1"/>
        <end position="73"/>
    </location>
</feature>
<dbReference type="EnsemblMetazoa" id="XM_014394035.2">
    <property type="protein sequence ID" value="XP_014249521.1"/>
    <property type="gene ID" value="LOC106666679"/>
</dbReference>
<dbReference type="OMA" id="RYWEELM"/>
<keyword evidence="4" id="KW-1185">Reference proteome</keyword>
<feature type="coiled-coil region" evidence="1">
    <location>
        <begin position="345"/>
        <end position="401"/>
    </location>
</feature>
<evidence type="ECO:0000313" key="3">
    <source>
        <dbReference type="EnsemblMetazoa" id="XP_014249521.1"/>
    </source>
</evidence>
<dbReference type="GeneID" id="106666679"/>
<accession>A0A8I6RNE8</accession>
<keyword evidence="1" id="KW-0175">Coiled coil</keyword>
<dbReference type="GO" id="GO:0005929">
    <property type="term" value="C:cilium"/>
    <property type="evidence" value="ECO:0007669"/>
    <property type="project" value="TreeGrafter"/>
</dbReference>
<dbReference type="EnsemblMetazoa" id="XM_024226266.1">
    <property type="protein sequence ID" value="XP_024082034.1"/>
    <property type="gene ID" value="LOC106666679"/>
</dbReference>
<dbReference type="PANTHER" id="PTHR31432:SF0">
    <property type="entry name" value="INTRAFLAGELLAR TRANSPORT PROTEIN 74 HOMOLOG"/>
    <property type="match status" value="1"/>
</dbReference>
<feature type="coiled-coil region" evidence="1">
    <location>
        <begin position="464"/>
        <end position="498"/>
    </location>
</feature>